<comment type="function">
    <text evidence="5">Involved in formation and maintenance of cell shape.</text>
</comment>
<dbReference type="InterPro" id="IPR042177">
    <property type="entry name" value="Cell/Rod_1"/>
</dbReference>
<comment type="caution">
    <text evidence="8">The sequence shown here is derived from an EMBL/GenBank/DDBJ whole genome shotgun (WGS) entry which is preliminary data.</text>
</comment>
<accession>A0A6N7IN58</accession>
<dbReference type="GO" id="GO:0008360">
    <property type="term" value="P:regulation of cell shape"/>
    <property type="evidence" value="ECO:0007669"/>
    <property type="project" value="UniProtKB-KW"/>
</dbReference>
<organism evidence="8 9">
    <name type="scientific">Desulfofundulus thermobenzoicus</name>
    <dbReference type="NCBI Taxonomy" id="29376"/>
    <lineage>
        <taxon>Bacteria</taxon>
        <taxon>Bacillati</taxon>
        <taxon>Bacillota</taxon>
        <taxon>Clostridia</taxon>
        <taxon>Eubacteriales</taxon>
        <taxon>Peptococcaceae</taxon>
        <taxon>Desulfofundulus</taxon>
    </lineage>
</organism>
<keyword evidence="9" id="KW-1185">Reference proteome</keyword>
<name>A0A6N7IN58_9FIRM</name>
<dbReference type="Gene3D" id="2.40.10.350">
    <property type="entry name" value="Rod shape-determining protein MreC, domain 2"/>
    <property type="match status" value="1"/>
</dbReference>
<feature type="coiled-coil region" evidence="6">
    <location>
        <begin position="66"/>
        <end position="103"/>
    </location>
</feature>
<evidence type="ECO:0000256" key="6">
    <source>
        <dbReference type="SAM" id="Coils"/>
    </source>
</evidence>
<dbReference type="PANTHER" id="PTHR34138">
    <property type="entry name" value="CELL SHAPE-DETERMINING PROTEIN MREC"/>
    <property type="match status" value="1"/>
</dbReference>
<dbReference type="RefSeq" id="WP_152945285.1">
    <property type="nucleotide sequence ID" value="NZ_WHYR01000006.1"/>
</dbReference>
<dbReference type="OrthoDB" id="9792313at2"/>
<dbReference type="AlphaFoldDB" id="A0A6N7IN58"/>
<dbReference type="Pfam" id="PF04085">
    <property type="entry name" value="MreC"/>
    <property type="match status" value="1"/>
</dbReference>
<dbReference type="PIRSF" id="PIRSF038471">
    <property type="entry name" value="MreC"/>
    <property type="match status" value="1"/>
</dbReference>
<dbReference type="Gene3D" id="2.40.10.340">
    <property type="entry name" value="Rod shape-determining protein MreC, domain 1"/>
    <property type="match status" value="1"/>
</dbReference>
<evidence type="ECO:0000313" key="8">
    <source>
        <dbReference type="EMBL" id="MQL51364.1"/>
    </source>
</evidence>
<dbReference type="InterPro" id="IPR007221">
    <property type="entry name" value="MreC"/>
</dbReference>
<evidence type="ECO:0000259" key="7">
    <source>
        <dbReference type="Pfam" id="PF04085"/>
    </source>
</evidence>
<evidence type="ECO:0000256" key="3">
    <source>
        <dbReference type="ARBA" id="ARBA00022960"/>
    </source>
</evidence>
<dbReference type="Proteomes" id="UP000441717">
    <property type="component" value="Unassembled WGS sequence"/>
</dbReference>
<dbReference type="InterPro" id="IPR055342">
    <property type="entry name" value="MreC_beta-barrel_core"/>
</dbReference>
<evidence type="ECO:0000313" key="9">
    <source>
        <dbReference type="Proteomes" id="UP000441717"/>
    </source>
</evidence>
<keyword evidence="3 5" id="KW-0133">Cell shape</keyword>
<dbReference type="InterPro" id="IPR042175">
    <property type="entry name" value="Cell/Rod_MreC_2"/>
</dbReference>
<gene>
    <name evidence="8" type="primary">mreC</name>
    <name evidence="8" type="ORF">GFC01_03615</name>
</gene>
<feature type="domain" description="Rod shape-determining protein MreC beta-barrel core" evidence="7">
    <location>
        <begin position="123"/>
        <end position="270"/>
    </location>
</feature>
<evidence type="ECO:0000256" key="2">
    <source>
        <dbReference type="ARBA" id="ARBA00013855"/>
    </source>
</evidence>
<dbReference type="PANTHER" id="PTHR34138:SF1">
    <property type="entry name" value="CELL SHAPE-DETERMINING PROTEIN MREC"/>
    <property type="match status" value="1"/>
</dbReference>
<dbReference type="GO" id="GO:0005886">
    <property type="term" value="C:plasma membrane"/>
    <property type="evidence" value="ECO:0007669"/>
    <property type="project" value="TreeGrafter"/>
</dbReference>
<evidence type="ECO:0000256" key="4">
    <source>
        <dbReference type="ARBA" id="ARBA00032089"/>
    </source>
</evidence>
<reference evidence="8 9" key="1">
    <citation type="submission" date="2019-10" db="EMBL/GenBank/DDBJ databases">
        <title>Comparative genomics of sulfur disproportionating microorganisms.</title>
        <authorList>
            <person name="Ward L.M."/>
            <person name="Bertran E."/>
            <person name="Johnston D."/>
        </authorList>
    </citation>
    <scope>NUCLEOTIDE SEQUENCE [LARGE SCALE GENOMIC DNA]</scope>
    <source>
        <strain evidence="8 9">DSM 14055</strain>
    </source>
</reference>
<dbReference type="EMBL" id="WHYR01000006">
    <property type="protein sequence ID" value="MQL51364.1"/>
    <property type="molecule type" value="Genomic_DNA"/>
</dbReference>
<keyword evidence="6" id="KW-0175">Coiled coil</keyword>
<dbReference type="NCBIfam" id="TIGR00219">
    <property type="entry name" value="mreC"/>
    <property type="match status" value="1"/>
</dbReference>
<protein>
    <recommendedName>
        <fullName evidence="2 5">Cell shape-determining protein MreC</fullName>
    </recommendedName>
    <alternativeName>
        <fullName evidence="4 5">Cell shape protein MreC</fullName>
    </alternativeName>
</protein>
<sequence>MVSGRKLFFLAVLVVLTLYVMRATAFGRTLTPPLESAFRDLLAPLEQVSTWLGRGVRDAFTYPVSLINTAKREQDLSREVARLEGELRQANEYRLENERLKKLLDYRDGPAAGAGLQVTAAAVVGRDPGNWFSTLTLNKGSRDGLRENMTVLAPQGLVGRVIAVSDHTATVLLITDPRSGVSALIQDTRTPGLVEGTAGGAGLLHMIHIPNDQPVQKGQVVVTSGMSSIFVRGVPVGEITDVKRDPTGLFFEAGVKPFVDFNRLEEVLVITAAAGG</sequence>
<comment type="similarity">
    <text evidence="1 5">Belongs to the MreC family.</text>
</comment>
<proteinExistence type="inferred from homology"/>
<evidence type="ECO:0000256" key="5">
    <source>
        <dbReference type="PIRNR" id="PIRNR038471"/>
    </source>
</evidence>
<evidence type="ECO:0000256" key="1">
    <source>
        <dbReference type="ARBA" id="ARBA00009369"/>
    </source>
</evidence>